<sequence length="92" mass="10100">MAGGETNHGGWGDQPWRVGRPTMAGWDTNHGGWDTNHGGWDTNHGGWDTNHGGLGKPTMAGWENHGKWGHQHYPKGFPSFSNSFFMPARTSV</sequence>
<evidence type="ECO:0000313" key="3">
    <source>
        <dbReference type="Proteomes" id="UP001597205"/>
    </source>
</evidence>
<name>A0ABW3RLH3_9SPHI</name>
<dbReference type="EMBL" id="JBHTKY010000009">
    <property type="protein sequence ID" value="MFD1165552.1"/>
    <property type="molecule type" value="Genomic_DNA"/>
</dbReference>
<protein>
    <submittedName>
        <fullName evidence="2">Uncharacterized protein</fullName>
    </submittedName>
</protein>
<feature type="compositionally biased region" description="Gly residues" evidence="1">
    <location>
        <begin position="1"/>
        <end position="12"/>
    </location>
</feature>
<dbReference type="RefSeq" id="WP_380895665.1">
    <property type="nucleotide sequence ID" value="NZ_JBHTKY010000009.1"/>
</dbReference>
<comment type="caution">
    <text evidence="2">The sequence shown here is derived from an EMBL/GenBank/DDBJ whole genome shotgun (WGS) entry which is preliminary data.</text>
</comment>
<feature type="region of interest" description="Disordered" evidence="1">
    <location>
        <begin position="1"/>
        <end position="58"/>
    </location>
</feature>
<accession>A0ABW3RLH3</accession>
<proteinExistence type="predicted"/>
<evidence type="ECO:0000313" key="2">
    <source>
        <dbReference type="EMBL" id="MFD1165552.1"/>
    </source>
</evidence>
<evidence type="ECO:0000256" key="1">
    <source>
        <dbReference type="SAM" id="MobiDB-lite"/>
    </source>
</evidence>
<reference evidence="3" key="1">
    <citation type="journal article" date="2019" name="Int. J. Syst. Evol. Microbiol.">
        <title>The Global Catalogue of Microorganisms (GCM) 10K type strain sequencing project: providing services to taxonomists for standard genome sequencing and annotation.</title>
        <authorList>
            <consortium name="The Broad Institute Genomics Platform"/>
            <consortium name="The Broad Institute Genome Sequencing Center for Infectious Disease"/>
            <person name="Wu L."/>
            <person name="Ma J."/>
        </authorList>
    </citation>
    <scope>NUCLEOTIDE SEQUENCE [LARGE SCALE GENOMIC DNA]</scope>
    <source>
        <strain evidence="3">CCUG 52468</strain>
    </source>
</reference>
<dbReference type="Proteomes" id="UP001597205">
    <property type="component" value="Unassembled WGS sequence"/>
</dbReference>
<gene>
    <name evidence="2" type="ORF">ACFQ2C_08055</name>
</gene>
<keyword evidence="3" id="KW-1185">Reference proteome</keyword>
<organism evidence="2 3">
    <name type="scientific">Sphingobacterium daejeonense</name>
    <dbReference type="NCBI Taxonomy" id="371142"/>
    <lineage>
        <taxon>Bacteria</taxon>
        <taxon>Pseudomonadati</taxon>
        <taxon>Bacteroidota</taxon>
        <taxon>Sphingobacteriia</taxon>
        <taxon>Sphingobacteriales</taxon>
        <taxon>Sphingobacteriaceae</taxon>
        <taxon>Sphingobacterium</taxon>
    </lineage>
</organism>